<keyword evidence="2" id="KW-1133">Transmembrane helix</keyword>
<dbReference type="GeneID" id="39579749"/>
<evidence type="ECO:0000313" key="3">
    <source>
        <dbReference type="EMBL" id="ROT40998.1"/>
    </source>
</evidence>
<keyword evidence="2" id="KW-0472">Membrane</keyword>
<name>A0A3N2Q2U8_SODAK</name>
<dbReference type="EMBL" id="ML119052">
    <property type="protein sequence ID" value="ROT40998.1"/>
    <property type="molecule type" value="Genomic_DNA"/>
</dbReference>
<dbReference type="RefSeq" id="XP_028468804.1">
    <property type="nucleotide sequence ID" value="XM_028611271.1"/>
</dbReference>
<keyword evidence="4" id="KW-1185">Reference proteome</keyword>
<dbReference type="AlphaFoldDB" id="A0A3N2Q2U8"/>
<evidence type="ECO:0000313" key="4">
    <source>
        <dbReference type="Proteomes" id="UP000272025"/>
    </source>
</evidence>
<organism evidence="3 4">
    <name type="scientific">Sodiomyces alkalinus (strain CBS 110278 / VKM F-3762 / F11)</name>
    <name type="common">Alkaliphilic filamentous fungus</name>
    <dbReference type="NCBI Taxonomy" id="1314773"/>
    <lineage>
        <taxon>Eukaryota</taxon>
        <taxon>Fungi</taxon>
        <taxon>Dikarya</taxon>
        <taxon>Ascomycota</taxon>
        <taxon>Pezizomycotina</taxon>
        <taxon>Sordariomycetes</taxon>
        <taxon>Hypocreomycetidae</taxon>
        <taxon>Glomerellales</taxon>
        <taxon>Plectosphaerellaceae</taxon>
        <taxon>Sodiomyces</taxon>
    </lineage>
</organism>
<gene>
    <name evidence="3" type="ORF">SODALDRAFT_330714</name>
</gene>
<evidence type="ECO:0000256" key="1">
    <source>
        <dbReference type="SAM" id="MobiDB-lite"/>
    </source>
</evidence>
<accession>A0A3N2Q2U8</accession>
<sequence length="212" mass="24230">MLFTASQVAGLLTTGIILSCTSALFLSGYVLQQRTFNQLRTAIKQQSSRPSPKPYLPDRFRSTTTELEDGTIVVLDTGEDTGPLADIRTQSKKRQHGQEEQRETVIEIKPSVPEEKPLDKLIQKVFEEGTASRDEVAEALRLAQQHAEAELAAQSERERNLRLQTARNQLHPDPGAETQKPISRAERRRLIKEEIRRLSYDDEPVYYQRRLY</sequence>
<protein>
    <submittedName>
        <fullName evidence="3">Uncharacterized protein</fullName>
    </submittedName>
</protein>
<feature type="region of interest" description="Disordered" evidence="1">
    <location>
        <begin position="166"/>
        <end position="185"/>
    </location>
</feature>
<dbReference type="Proteomes" id="UP000272025">
    <property type="component" value="Unassembled WGS sequence"/>
</dbReference>
<reference evidence="3 4" key="1">
    <citation type="journal article" date="2018" name="Mol. Ecol.">
        <title>The obligate alkalophilic soda-lake fungus Sodiomyces alkalinus has shifted to a protein diet.</title>
        <authorList>
            <person name="Grum-Grzhimaylo A.A."/>
            <person name="Falkoski D.L."/>
            <person name="van den Heuvel J."/>
            <person name="Valero-Jimenez C.A."/>
            <person name="Min B."/>
            <person name="Choi I.G."/>
            <person name="Lipzen A."/>
            <person name="Daum C.G."/>
            <person name="Aanen D.K."/>
            <person name="Tsang A."/>
            <person name="Henrissat B."/>
            <person name="Bilanenko E.N."/>
            <person name="de Vries R.P."/>
            <person name="van Kan J.A.L."/>
            <person name="Grigoriev I.V."/>
            <person name="Debets A.J.M."/>
        </authorList>
    </citation>
    <scope>NUCLEOTIDE SEQUENCE [LARGE SCALE GENOMIC DNA]</scope>
    <source>
        <strain evidence="3 4">F11</strain>
    </source>
</reference>
<keyword evidence="2" id="KW-0812">Transmembrane</keyword>
<evidence type="ECO:0000256" key="2">
    <source>
        <dbReference type="SAM" id="Phobius"/>
    </source>
</evidence>
<proteinExistence type="predicted"/>
<dbReference type="OrthoDB" id="5367275at2759"/>
<feature type="transmembrane region" description="Helical" evidence="2">
    <location>
        <begin position="12"/>
        <end position="31"/>
    </location>
</feature>